<sequence length="53" mass="6357">MHRYYIKSIKPNVLFLDWIIDISESESLITSDGFNSETEFAITYKKYQKHSIR</sequence>
<dbReference type="EMBL" id="JACBKZ010000014">
    <property type="protein sequence ID" value="KAF5933254.1"/>
    <property type="molecule type" value="Genomic_DNA"/>
</dbReference>
<dbReference type="Proteomes" id="UP000593564">
    <property type="component" value="Unassembled WGS sequence"/>
</dbReference>
<name>A0A7J7G1W3_CAMSI</name>
<reference evidence="2" key="1">
    <citation type="journal article" date="2020" name="Nat. Commun.">
        <title>Genome assembly of wild tea tree DASZ reveals pedigree and selection history of tea varieties.</title>
        <authorList>
            <person name="Zhang W."/>
            <person name="Zhang Y."/>
            <person name="Qiu H."/>
            <person name="Guo Y."/>
            <person name="Wan H."/>
            <person name="Zhang X."/>
            <person name="Scossa F."/>
            <person name="Alseekh S."/>
            <person name="Zhang Q."/>
            <person name="Wang P."/>
            <person name="Xu L."/>
            <person name="Schmidt M.H."/>
            <person name="Jia X."/>
            <person name="Li D."/>
            <person name="Zhu A."/>
            <person name="Guo F."/>
            <person name="Chen W."/>
            <person name="Ni D."/>
            <person name="Usadel B."/>
            <person name="Fernie A.R."/>
            <person name="Wen W."/>
        </authorList>
    </citation>
    <scope>NUCLEOTIDE SEQUENCE [LARGE SCALE GENOMIC DNA]</scope>
    <source>
        <strain evidence="2">cv. G240</strain>
    </source>
</reference>
<reference evidence="1 2" key="2">
    <citation type="submission" date="2020-07" db="EMBL/GenBank/DDBJ databases">
        <title>Genome assembly of wild tea tree DASZ reveals pedigree and selection history of tea varieties.</title>
        <authorList>
            <person name="Zhang W."/>
        </authorList>
    </citation>
    <scope>NUCLEOTIDE SEQUENCE [LARGE SCALE GENOMIC DNA]</scope>
    <source>
        <strain evidence="2">cv. G240</strain>
        <tissue evidence="1">Leaf</tissue>
    </source>
</reference>
<gene>
    <name evidence="1" type="ORF">HYC85_029425</name>
</gene>
<accession>A0A7J7G1W3</accession>
<dbReference type="AlphaFoldDB" id="A0A7J7G1W3"/>
<keyword evidence="2" id="KW-1185">Reference proteome</keyword>
<evidence type="ECO:0000313" key="2">
    <source>
        <dbReference type="Proteomes" id="UP000593564"/>
    </source>
</evidence>
<evidence type="ECO:0000313" key="1">
    <source>
        <dbReference type="EMBL" id="KAF5933254.1"/>
    </source>
</evidence>
<proteinExistence type="predicted"/>
<comment type="caution">
    <text evidence="1">The sequence shown here is derived from an EMBL/GenBank/DDBJ whole genome shotgun (WGS) entry which is preliminary data.</text>
</comment>
<organism evidence="1 2">
    <name type="scientific">Camellia sinensis</name>
    <name type="common">Tea plant</name>
    <name type="synonym">Thea sinensis</name>
    <dbReference type="NCBI Taxonomy" id="4442"/>
    <lineage>
        <taxon>Eukaryota</taxon>
        <taxon>Viridiplantae</taxon>
        <taxon>Streptophyta</taxon>
        <taxon>Embryophyta</taxon>
        <taxon>Tracheophyta</taxon>
        <taxon>Spermatophyta</taxon>
        <taxon>Magnoliopsida</taxon>
        <taxon>eudicotyledons</taxon>
        <taxon>Gunneridae</taxon>
        <taxon>Pentapetalae</taxon>
        <taxon>asterids</taxon>
        <taxon>Ericales</taxon>
        <taxon>Theaceae</taxon>
        <taxon>Camellia</taxon>
    </lineage>
</organism>
<protein>
    <submittedName>
        <fullName evidence="1">Uncharacterized protein</fullName>
    </submittedName>
</protein>